<dbReference type="Gene3D" id="1.10.510.10">
    <property type="entry name" value="Transferase(Phosphotransferase) domain 1"/>
    <property type="match status" value="1"/>
</dbReference>
<dbReference type="EMBL" id="JBFOLJ010000001">
    <property type="protein sequence ID" value="KAL2558683.1"/>
    <property type="molecule type" value="Genomic_DNA"/>
</dbReference>
<keyword evidence="1" id="KW-0547">Nucleotide-binding</keyword>
<comment type="caution">
    <text evidence="3">The sequence shown here is derived from an EMBL/GenBank/DDBJ whole genome shotgun (WGS) entry which is preliminary data.</text>
</comment>
<dbReference type="GO" id="GO:0005524">
    <property type="term" value="F:ATP binding"/>
    <property type="evidence" value="ECO:0007669"/>
    <property type="project" value="UniProtKB-UniRule"/>
</dbReference>
<dbReference type="Gene3D" id="3.30.200.20">
    <property type="entry name" value="Phosphorylase Kinase, domain 1"/>
    <property type="match status" value="1"/>
</dbReference>
<dbReference type="PROSITE" id="PS50011">
    <property type="entry name" value="PROTEIN_KINASE_DOM"/>
    <property type="match status" value="1"/>
</dbReference>
<keyword evidence="4" id="KW-1185">Reference proteome</keyword>
<evidence type="ECO:0000256" key="1">
    <source>
        <dbReference type="PROSITE-ProRule" id="PRU10141"/>
    </source>
</evidence>
<dbReference type="Pfam" id="PF07714">
    <property type="entry name" value="PK_Tyr_Ser-Thr"/>
    <property type="match status" value="1"/>
</dbReference>
<dbReference type="InterPro" id="IPR011009">
    <property type="entry name" value="Kinase-like_dom_sf"/>
</dbReference>
<dbReference type="PANTHER" id="PTHR48010">
    <property type="entry name" value="OS05G0588300 PROTEIN"/>
    <property type="match status" value="1"/>
</dbReference>
<dbReference type="InterPro" id="IPR001245">
    <property type="entry name" value="Ser-Thr/Tyr_kinase_cat_dom"/>
</dbReference>
<evidence type="ECO:0000313" key="4">
    <source>
        <dbReference type="Proteomes" id="UP001604277"/>
    </source>
</evidence>
<protein>
    <submittedName>
        <fullName evidence="3">ACT7</fullName>
    </submittedName>
</protein>
<reference evidence="4" key="1">
    <citation type="submission" date="2024-07" db="EMBL/GenBank/DDBJ databases">
        <title>Two chromosome-level genome assemblies of Korean endemic species Abeliophyllum distichum and Forsythia ovata (Oleaceae).</title>
        <authorList>
            <person name="Jang H."/>
        </authorList>
    </citation>
    <scope>NUCLEOTIDE SEQUENCE [LARGE SCALE GENOMIC DNA]</scope>
</reference>
<sequence length="447" mass="50246">MLNPKLHVREIQKKHKNEFAGWFKECIRTANNAKQSIHAELGMIAEDSTGSIGAQTKMSQNYDNWERLVEAVLQREQYWQMAHDHSRSPSISSTSSDFRSSFNLSSSTDNVPADIWRAEGSSLYELNYQQGTAYFKDVQLNKNKIFFKNFIPNLVFLGGNIRAFEVGDILRSPSEVLGTGTFGTTYKVTLDDGTTIALKKLKETSTEQRKFEQQMKVFRSLKHKNVAAPKAYYFSRNMKLVIHDYQIQGSVSELLHGNIAKKLPKWETRLRIAIGAARGIAYIHTKLDGKLVHGNIKASNTFLNSQQYGCVSEFGLGEVAVAVEPFLMHNAGYLAPECTVNGKLSQASDVYSFGVLLLELITGMSPIEGIGVNKVPMVTWVIHTVKDKGYLFVLNKLAPSSSLNANVEKEDMLLVAMSCLAENPKYRPDMTNVLQRVENIPNWKKYI</sequence>
<evidence type="ECO:0000313" key="3">
    <source>
        <dbReference type="EMBL" id="KAL2558683.1"/>
    </source>
</evidence>
<dbReference type="InterPro" id="IPR017441">
    <property type="entry name" value="Protein_kinase_ATP_BS"/>
</dbReference>
<name>A0ABD1XCP5_9LAMI</name>
<dbReference type="SUPFAM" id="SSF56112">
    <property type="entry name" value="Protein kinase-like (PK-like)"/>
    <property type="match status" value="1"/>
</dbReference>
<proteinExistence type="predicted"/>
<feature type="domain" description="Protein kinase" evidence="2">
    <location>
        <begin position="171"/>
        <end position="447"/>
    </location>
</feature>
<dbReference type="InterPro" id="IPR050994">
    <property type="entry name" value="At_inactive_RLKs"/>
</dbReference>
<dbReference type="InterPro" id="IPR000719">
    <property type="entry name" value="Prot_kinase_dom"/>
</dbReference>
<keyword evidence="1" id="KW-0067">ATP-binding</keyword>
<dbReference type="PROSITE" id="PS00107">
    <property type="entry name" value="PROTEIN_KINASE_ATP"/>
    <property type="match status" value="1"/>
</dbReference>
<dbReference type="PANTHER" id="PTHR48010:SF1">
    <property type="entry name" value="PROTEIN KINASE DOMAIN-CONTAINING PROTEIN"/>
    <property type="match status" value="1"/>
</dbReference>
<organism evidence="3 4">
    <name type="scientific">Forsythia ovata</name>
    <dbReference type="NCBI Taxonomy" id="205694"/>
    <lineage>
        <taxon>Eukaryota</taxon>
        <taxon>Viridiplantae</taxon>
        <taxon>Streptophyta</taxon>
        <taxon>Embryophyta</taxon>
        <taxon>Tracheophyta</taxon>
        <taxon>Spermatophyta</taxon>
        <taxon>Magnoliopsida</taxon>
        <taxon>eudicotyledons</taxon>
        <taxon>Gunneridae</taxon>
        <taxon>Pentapetalae</taxon>
        <taxon>asterids</taxon>
        <taxon>lamiids</taxon>
        <taxon>Lamiales</taxon>
        <taxon>Oleaceae</taxon>
        <taxon>Forsythieae</taxon>
        <taxon>Forsythia</taxon>
    </lineage>
</organism>
<evidence type="ECO:0000259" key="2">
    <source>
        <dbReference type="PROSITE" id="PS50011"/>
    </source>
</evidence>
<gene>
    <name evidence="3" type="ORF">Fot_03422</name>
</gene>
<feature type="binding site" evidence="1">
    <location>
        <position position="199"/>
    </location>
    <ligand>
        <name>ATP</name>
        <dbReference type="ChEBI" id="CHEBI:30616"/>
    </ligand>
</feature>
<dbReference type="AlphaFoldDB" id="A0ABD1XCP5"/>
<accession>A0ABD1XCP5</accession>
<dbReference type="Proteomes" id="UP001604277">
    <property type="component" value="Unassembled WGS sequence"/>
</dbReference>